<keyword evidence="4" id="KW-0479">Metal-binding</keyword>
<keyword evidence="3 7" id="KW-0349">Heme</keyword>
<accession>A0A9X1M294</accession>
<evidence type="ECO:0000256" key="2">
    <source>
        <dbReference type="ARBA" id="ARBA00022448"/>
    </source>
</evidence>
<sequence length="137" mass="15684">MPLSVQPAFTQPAYTENFYEAVGGHETFAKLVDVFYAGVAEDALMRPMYPEEDLTAAKERLLGFLEQYWGGPRTYSEQRGHPRLRMRHMPFAVTPQARDAWLKHMRDAVDALELSPLHEATLWDYLERAAHSMVNSA</sequence>
<keyword evidence="5" id="KW-0408">Iron</keyword>
<dbReference type="InterPro" id="IPR044203">
    <property type="entry name" value="GlbO/GLB3-like"/>
</dbReference>
<feature type="binding site" description="distal binding residue" evidence="7">
    <location>
        <position position="131"/>
    </location>
    <ligand>
        <name>heme</name>
        <dbReference type="ChEBI" id="CHEBI:30413"/>
    </ligand>
    <ligandPart>
        <name>Fe</name>
        <dbReference type="ChEBI" id="CHEBI:18248"/>
    </ligandPart>
</feature>
<evidence type="ECO:0000313" key="11">
    <source>
        <dbReference type="Proteomes" id="UP001139264"/>
    </source>
</evidence>
<dbReference type="InterPro" id="IPR009050">
    <property type="entry name" value="Globin-like_sf"/>
</dbReference>
<dbReference type="EMBL" id="JAJFZP010000009">
    <property type="protein sequence ID" value="MCC3270018.1"/>
    <property type="molecule type" value="Genomic_DNA"/>
</dbReference>
<evidence type="ECO:0000256" key="1">
    <source>
        <dbReference type="ARBA" id="ARBA00001971"/>
    </source>
</evidence>
<dbReference type="GO" id="GO:0019825">
    <property type="term" value="F:oxygen binding"/>
    <property type="evidence" value="ECO:0007669"/>
    <property type="project" value="InterPro"/>
</dbReference>
<evidence type="ECO:0000256" key="5">
    <source>
        <dbReference type="ARBA" id="ARBA00023004"/>
    </source>
</evidence>
<keyword evidence="2" id="KW-0813">Transport</keyword>
<dbReference type="CDD" id="cd14771">
    <property type="entry name" value="TrHb2_Mt-trHbO-like_O"/>
    <property type="match status" value="1"/>
</dbReference>
<dbReference type="Proteomes" id="UP001139264">
    <property type="component" value="Unassembled WGS sequence"/>
</dbReference>
<comment type="caution">
    <text evidence="9">The sequence shown here is derived from an EMBL/GenBank/DDBJ whole genome shotgun (WGS) entry which is preliminary data.</text>
</comment>
<dbReference type="GO" id="GO:0020037">
    <property type="term" value="F:heme binding"/>
    <property type="evidence" value="ECO:0007669"/>
    <property type="project" value="InterPro"/>
</dbReference>
<dbReference type="Pfam" id="PF01152">
    <property type="entry name" value="Bac_globin"/>
    <property type="match status" value="1"/>
</dbReference>
<evidence type="ECO:0000313" key="8">
    <source>
        <dbReference type="EMBL" id="MCC3265359.1"/>
    </source>
</evidence>
<protein>
    <submittedName>
        <fullName evidence="9">Globin</fullName>
    </submittedName>
</protein>
<gene>
    <name evidence="9" type="ORF">LJ751_11730</name>
    <name evidence="8" type="ORF">LJ752_04775</name>
</gene>
<dbReference type="Proteomes" id="UP001139168">
    <property type="component" value="Unassembled WGS sequence"/>
</dbReference>
<dbReference type="SUPFAM" id="SSF46458">
    <property type="entry name" value="Globin-like"/>
    <property type="match status" value="1"/>
</dbReference>
<dbReference type="EMBL" id="JAJFZQ010000003">
    <property type="protein sequence ID" value="MCC3265359.1"/>
    <property type="molecule type" value="Genomic_DNA"/>
</dbReference>
<evidence type="ECO:0000256" key="7">
    <source>
        <dbReference type="PIRSR" id="PIRSR601486-1"/>
    </source>
</evidence>
<evidence type="ECO:0000256" key="3">
    <source>
        <dbReference type="ARBA" id="ARBA00022617"/>
    </source>
</evidence>
<proteinExistence type="inferred from homology"/>
<evidence type="ECO:0000256" key="4">
    <source>
        <dbReference type="ARBA" id="ARBA00022723"/>
    </source>
</evidence>
<dbReference type="InterPro" id="IPR012292">
    <property type="entry name" value="Globin/Proto"/>
</dbReference>
<comment type="similarity">
    <text evidence="6">Belongs to the truncated hemoglobin family. Group II subfamily.</text>
</comment>
<dbReference type="Gene3D" id="1.10.490.10">
    <property type="entry name" value="Globins"/>
    <property type="match status" value="1"/>
</dbReference>
<dbReference type="InterPro" id="IPR001486">
    <property type="entry name" value="Hemoglobin_trunc"/>
</dbReference>
<dbReference type="RefSeq" id="WP_227890315.1">
    <property type="nucleotide sequence ID" value="NZ_CP095461.1"/>
</dbReference>
<name>A0A9X1M294_9MICC</name>
<evidence type="ECO:0000256" key="6">
    <source>
        <dbReference type="ARBA" id="ARBA00034496"/>
    </source>
</evidence>
<comment type="cofactor">
    <cofactor evidence="1">
        <name>heme</name>
        <dbReference type="ChEBI" id="CHEBI:30413"/>
    </cofactor>
</comment>
<organism evidence="9 11">
    <name type="scientific">Arthrobacter gengyunqii</name>
    <dbReference type="NCBI Taxonomy" id="2886940"/>
    <lineage>
        <taxon>Bacteria</taxon>
        <taxon>Bacillati</taxon>
        <taxon>Actinomycetota</taxon>
        <taxon>Actinomycetes</taxon>
        <taxon>Micrococcales</taxon>
        <taxon>Micrococcaceae</taxon>
        <taxon>Arthrobacter</taxon>
    </lineage>
</organism>
<dbReference type="GO" id="GO:0005344">
    <property type="term" value="F:oxygen carrier activity"/>
    <property type="evidence" value="ECO:0007669"/>
    <property type="project" value="InterPro"/>
</dbReference>
<dbReference type="PROSITE" id="PS01213">
    <property type="entry name" value="GLOBIN_FAM_2"/>
    <property type="match status" value="1"/>
</dbReference>
<evidence type="ECO:0000313" key="10">
    <source>
        <dbReference type="Proteomes" id="UP001139168"/>
    </source>
</evidence>
<dbReference type="PANTHER" id="PTHR47366">
    <property type="entry name" value="TWO-ON-TWO HEMOGLOBIN-3"/>
    <property type="match status" value="1"/>
</dbReference>
<dbReference type="GO" id="GO:0046872">
    <property type="term" value="F:metal ion binding"/>
    <property type="evidence" value="ECO:0007669"/>
    <property type="project" value="UniProtKB-KW"/>
</dbReference>
<keyword evidence="10" id="KW-1185">Reference proteome</keyword>
<evidence type="ECO:0000313" key="9">
    <source>
        <dbReference type="EMBL" id="MCC3270018.1"/>
    </source>
</evidence>
<dbReference type="PANTHER" id="PTHR47366:SF1">
    <property type="entry name" value="TWO-ON-TWO HEMOGLOBIN-3"/>
    <property type="match status" value="1"/>
</dbReference>
<reference evidence="9" key="1">
    <citation type="submission" date="2021-10" db="EMBL/GenBank/DDBJ databases">
        <title>Novel species in genus Arthrobacter.</title>
        <authorList>
            <person name="Liu Y."/>
        </authorList>
    </citation>
    <scope>NUCLEOTIDE SEQUENCE</scope>
    <source>
        <strain evidence="8">Zg-Y786</strain>
        <strain evidence="9">Zg-Y809</strain>
    </source>
</reference>
<dbReference type="AlphaFoldDB" id="A0A9X1M294"/>
<dbReference type="InterPro" id="IPR019795">
    <property type="entry name" value="Globin_bac-like_CS"/>
</dbReference>